<accession>C2XU42</accession>
<reference evidence="3" key="1">
    <citation type="journal article" date="2012" name="Genome Res.">
        <title>Genomic characterization of the Bacillus cereus sensu lato species: Backdrop to the evolution of Bacillus anthracis.</title>
        <authorList>
            <person name="Zwick M.E."/>
            <person name="Joseph S.J."/>
            <person name="Didelot X."/>
            <person name="Chen P.E."/>
            <person name="Bishop-Lilly K.A."/>
            <person name="Stewart A.C."/>
            <person name="Willner K."/>
            <person name="Nolan N."/>
            <person name="Lentz S."/>
            <person name="Thomason M.K."/>
            <person name="Sozhamannan S."/>
            <person name="Mateczun A.J."/>
            <person name="Du L."/>
            <person name="Read T.D."/>
        </authorList>
    </citation>
    <scope>NUCLEOTIDE SEQUENCE [LARGE SCALE GENOMIC DNA]</scope>
    <source>
        <strain evidence="3">AH603</strain>
    </source>
</reference>
<dbReference type="GO" id="GO:0080120">
    <property type="term" value="P:CAAX-box protein maturation"/>
    <property type="evidence" value="ECO:0007669"/>
    <property type="project" value="UniProtKB-ARBA"/>
</dbReference>
<keyword evidence="3" id="KW-0645">Protease</keyword>
<dbReference type="Proteomes" id="UP000001753">
    <property type="component" value="Chromosome"/>
</dbReference>
<evidence type="ECO:0000256" key="1">
    <source>
        <dbReference type="SAM" id="Phobius"/>
    </source>
</evidence>
<keyword evidence="1" id="KW-1133">Transmembrane helix</keyword>
<evidence type="ECO:0000313" key="3">
    <source>
        <dbReference type="EMBL" id="EEL70759.1"/>
    </source>
</evidence>
<dbReference type="EMBL" id="ACMP01000068">
    <property type="protein sequence ID" value="EEL70759.1"/>
    <property type="molecule type" value="Genomic_DNA"/>
</dbReference>
<dbReference type="AlphaFoldDB" id="C2XU42"/>
<organism evidence="3">
    <name type="scientific">Bacillus mycoides</name>
    <dbReference type="NCBI Taxonomy" id="1405"/>
    <lineage>
        <taxon>Bacteria</taxon>
        <taxon>Bacillati</taxon>
        <taxon>Bacillota</taxon>
        <taxon>Bacilli</taxon>
        <taxon>Bacillales</taxon>
        <taxon>Bacillaceae</taxon>
        <taxon>Bacillus</taxon>
        <taxon>Bacillus cereus group</taxon>
    </lineage>
</organism>
<dbReference type="RefSeq" id="WP_002065393.1">
    <property type="nucleotide sequence ID" value="NZ_CM000737.1"/>
</dbReference>
<comment type="caution">
    <text evidence="3">The sequence shown here is derived from an EMBL/GenBank/DDBJ whole genome shotgun (WGS) entry which is preliminary data.</text>
</comment>
<evidence type="ECO:0000259" key="2">
    <source>
        <dbReference type="Pfam" id="PF02517"/>
    </source>
</evidence>
<dbReference type="HOGENOM" id="CLU_3095300_0_0_9"/>
<dbReference type="InterPro" id="IPR003675">
    <property type="entry name" value="Rce1/LyrA-like_dom"/>
</dbReference>
<name>C2XU42_BACMY</name>
<gene>
    <name evidence="3" type="ORF">bcere0026_22130</name>
</gene>
<keyword evidence="3" id="KW-0378">Hydrolase</keyword>
<proteinExistence type="predicted"/>
<feature type="transmembrane region" description="Helical" evidence="1">
    <location>
        <begin position="6"/>
        <end position="24"/>
    </location>
</feature>
<sequence>MLVPYMLYFTSIYFVNGCLYAWSYEKARDIKVPIVAHVTFNSFVFLATNFY</sequence>
<keyword evidence="1" id="KW-0812">Transmembrane</keyword>
<feature type="domain" description="CAAX prenyl protease 2/Lysostaphin resistance protein A-like" evidence="2">
    <location>
        <begin position="9"/>
        <end position="42"/>
    </location>
</feature>
<dbReference type="Pfam" id="PF02517">
    <property type="entry name" value="Rce1-like"/>
    <property type="match status" value="1"/>
</dbReference>
<dbReference type="GO" id="GO:0006508">
    <property type="term" value="P:proteolysis"/>
    <property type="evidence" value="ECO:0007669"/>
    <property type="project" value="UniProtKB-KW"/>
</dbReference>
<keyword evidence="1" id="KW-0472">Membrane</keyword>
<protein>
    <submittedName>
        <fullName evidence="3">Caax amino protease</fullName>
    </submittedName>
</protein>
<dbReference type="GO" id="GO:0004175">
    <property type="term" value="F:endopeptidase activity"/>
    <property type="evidence" value="ECO:0007669"/>
    <property type="project" value="UniProtKB-ARBA"/>
</dbReference>